<dbReference type="Pfam" id="PF07494">
    <property type="entry name" value="Reg_prop"/>
    <property type="match status" value="5"/>
</dbReference>
<organism evidence="2">
    <name type="scientific">marine metagenome</name>
    <dbReference type="NCBI Taxonomy" id="408172"/>
    <lineage>
        <taxon>unclassified sequences</taxon>
        <taxon>metagenomes</taxon>
        <taxon>ecological metagenomes</taxon>
    </lineage>
</organism>
<accession>A0A382HEI3</accession>
<dbReference type="SUPFAM" id="SSF63829">
    <property type="entry name" value="Calcium-dependent phosphotriesterase"/>
    <property type="match status" value="2"/>
</dbReference>
<protein>
    <submittedName>
        <fullName evidence="2">Uncharacterized protein</fullName>
    </submittedName>
</protein>
<proteinExistence type="predicted"/>
<dbReference type="PANTHER" id="PTHR43547:SF2">
    <property type="entry name" value="HYBRID SIGNAL TRANSDUCTION HISTIDINE KINASE C"/>
    <property type="match status" value="1"/>
</dbReference>
<evidence type="ECO:0000313" key="2">
    <source>
        <dbReference type="EMBL" id="SVB85728.1"/>
    </source>
</evidence>
<keyword evidence="1" id="KW-0597">Phosphoprotein</keyword>
<dbReference type="GO" id="GO:0000155">
    <property type="term" value="F:phosphorelay sensor kinase activity"/>
    <property type="evidence" value="ECO:0007669"/>
    <property type="project" value="TreeGrafter"/>
</dbReference>
<dbReference type="AlphaFoldDB" id="A0A382HEI3"/>
<sequence>MKTFFLPLLLTAAISLTEDYRFEHITVKDGLSLSYVTSIAQDKNGYLWFGTQDGLNKYDGYSFVVYKHDPFNESSIPSGDIIDILVDKKGKMWLGTDGGGLARFDPKKETCLRLEHDPSDSLSLSSNSITSLYQDSGGNIWVGTNYGLNKIDTATGNIDIFLTTKDDSITISNNRVNDIIEDNEHNIWVGTNYGLNKFYNGAFTRYEFEKEAPTSAGPKTPEELLIDKHGELWIGDWGEGLYKYEKPTNSFKHFPYDSTITKERGPRGSKVNAFEDTKDGKFWLSTINNGIDIFDVETKTFNHIYQNSNNPSGLHDDRIYAILLDANETIWMGGYTSGVHKLDRGKQKFSILEYNPSIKKSLSSSSVRSTYLDSKNNIWLGMDYTGLDIINRKTQK</sequence>
<feature type="non-terminal residue" evidence="2">
    <location>
        <position position="396"/>
    </location>
</feature>
<dbReference type="PANTHER" id="PTHR43547">
    <property type="entry name" value="TWO-COMPONENT HISTIDINE KINASE"/>
    <property type="match status" value="1"/>
</dbReference>
<evidence type="ECO:0000256" key="1">
    <source>
        <dbReference type="ARBA" id="ARBA00022553"/>
    </source>
</evidence>
<dbReference type="Gene3D" id="2.130.10.10">
    <property type="entry name" value="YVTN repeat-like/Quinoprotein amine dehydrogenase"/>
    <property type="match status" value="4"/>
</dbReference>
<gene>
    <name evidence="2" type="ORF">METZ01_LOCUS238582</name>
</gene>
<dbReference type="InterPro" id="IPR011110">
    <property type="entry name" value="Reg_prop"/>
</dbReference>
<dbReference type="EMBL" id="UINC01060817">
    <property type="protein sequence ID" value="SVB85728.1"/>
    <property type="molecule type" value="Genomic_DNA"/>
</dbReference>
<name>A0A382HEI3_9ZZZZ</name>
<dbReference type="InterPro" id="IPR015943">
    <property type="entry name" value="WD40/YVTN_repeat-like_dom_sf"/>
</dbReference>
<reference evidence="2" key="1">
    <citation type="submission" date="2018-05" db="EMBL/GenBank/DDBJ databases">
        <authorList>
            <person name="Lanie J.A."/>
            <person name="Ng W.-L."/>
            <person name="Kazmierczak K.M."/>
            <person name="Andrzejewski T.M."/>
            <person name="Davidsen T.M."/>
            <person name="Wayne K.J."/>
            <person name="Tettelin H."/>
            <person name="Glass J.I."/>
            <person name="Rusch D."/>
            <person name="Podicherti R."/>
            <person name="Tsui H.-C.T."/>
            <person name="Winkler M.E."/>
        </authorList>
    </citation>
    <scope>NUCLEOTIDE SEQUENCE</scope>
</reference>